<organism evidence="3 4">
    <name type="scientific">Streptacidiphilus cavernicola</name>
    <dbReference type="NCBI Taxonomy" id="3342716"/>
    <lineage>
        <taxon>Bacteria</taxon>
        <taxon>Bacillati</taxon>
        <taxon>Actinomycetota</taxon>
        <taxon>Actinomycetes</taxon>
        <taxon>Kitasatosporales</taxon>
        <taxon>Streptomycetaceae</taxon>
        <taxon>Streptacidiphilus</taxon>
    </lineage>
</organism>
<keyword evidence="2" id="KW-1133">Transmembrane helix</keyword>
<feature type="transmembrane region" description="Helical" evidence="2">
    <location>
        <begin position="174"/>
        <end position="196"/>
    </location>
</feature>
<dbReference type="Proteomes" id="UP001592531">
    <property type="component" value="Unassembled WGS sequence"/>
</dbReference>
<proteinExistence type="predicted"/>
<evidence type="ECO:0000256" key="2">
    <source>
        <dbReference type="SAM" id="Phobius"/>
    </source>
</evidence>
<comment type="caution">
    <text evidence="3">The sequence shown here is derived from an EMBL/GenBank/DDBJ whole genome shotgun (WGS) entry which is preliminary data.</text>
</comment>
<dbReference type="InterPro" id="IPR007436">
    <property type="entry name" value="DUF485"/>
</dbReference>
<evidence type="ECO:0000256" key="1">
    <source>
        <dbReference type="SAM" id="MobiDB-lite"/>
    </source>
</evidence>
<reference evidence="3 4" key="1">
    <citation type="submission" date="2024-09" db="EMBL/GenBank/DDBJ databases">
        <authorList>
            <person name="Lee S.D."/>
        </authorList>
    </citation>
    <scope>NUCLEOTIDE SEQUENCE [LARGE SCALE GENOMIC DNA]</scope>
    <source>
        <strain evidence="3 4">N8-3</strain>
    </source>
</reference>
<dbReference type="PANTHER" id="PTHR38441:SF1">
    <property type="entry name" value="MEMBRANE PROTEIN"/>
    <property type="match status" value="1"/>
</dbReference>
<sequence>MPAGGVPREDAGVFDWWAAPEHRSPSVERIPPQPVSEPDPQFEPQLQPEPAVPAGADAEAAATAAAGAAPVEPAAAAESTPAVEPTERSEVIATAAEPEWVAAPEPAPEPPPEQLAAAAVYRHVQAGEEFQEVRRAYRGFVFPACLAFLAWYLIYIVAAVTLPRVMDRPVAGPFNVAWVLGLLQFASTFAITWLYARHARDRRDRAALGLRWETQDRLR</sequence>
<dbReference type="PANTHER" id="PTHR38441">
    <property type="entry name" value="INTEGRAL MEMBRANE PROTEIN-RELATED"/>
    <property type="match status" value="1"/>
</dbReference>
<evidence type="ECO:0000313" key="4">
    <source>
        <dbReference type="Proteomes" id="UP001592531"/>
    </source>
</evidence>
<gene>
    <name evidence="3" type="ORF">ACEZDE_24890</name>
</gene>
<keyword evidence="4" id="KW-1185">Reference proteome</keyword>
<name>A0ABV6W1I4_9ACTN</name>
<keyword evidence="2" id="KW-0472">Membrane</keyword>
<dbReference type="Pfam" id="PF04341">
    <property type="entry name" value="DUF485"/>
    <property type="match status" value="1"/>
</dbReference>
<accession>A0ABV6W1I4</accession>
<dbReference type="EMBL" id="JBHFAB010000021">
    <property type="protein sequence ID" value="MFC1419850.1"/>
    <property type="molecule type" value="Genomic_DNA"/>
</dbReference>
<feature type="region of interest" description="Disordered" evidence="1">
    <location>
        <begin position="1"/>
        <end position="89"/>
    </location>
</feature>
<keyword evidence="2" id="KW-0812">Transmembrane</keyword>
<feature type="compositionally biased region" description="Low complexity" evidence="1">
    <location>
        <begin position="48"/>
        <end position="84"/>
    </location>
</feature>
<evidence type="ECO:0000313" key="3">
    <source>
        <dbReference type="EMBL" id="MFC1419850.1"/>
    </source>
</evidence>
<feature type="transmembrane region" description="Helical" evidence="2">
    <location>
        <begin position="140"/>
        <end position="162"/>
    </location>
</feature>
<dbReference type="RefSeq" id="WP_380539938.1">
    <property type="nucleotide sequence ID" value="NZ_JBHFAB010000021.1"/>
</dbReference>
<protein>
    <submittedName>
        <fullName evidence="3">DUF485 domain-containing protein</fullName>
    </submittedName>
</protein>